<dbReference type="InterPro" id="IPR052709">
    <property type="entry name" value="Transposase-MT_Hybrid"/>
</dbReference>
<dbReference type="EMBL" id="BGPR01013418">
    <property type="protein sequence ID" value="GBN60561.1"/>
    <property type="molecule type" value="Genomic_DNA"/>
</dbReference>
<evidence type="ECO:0000313" key="4">
    <source>
        <dbReference type="EMBL" id="GBN61524.1"/>
    </source>
</evidence>
<dbReference type="GO" id="GO:0003676">
    <property type="term" value="F:nucleic acid binding"/>
    <property type="evidence" value="ECO:0007669"/>
    <property type="project" value="InterPro"/>
</dbReference>
<dbReference type="OrthoDB" id="6434373at2759"/>
<reference evidence="1 5" key="1">
    <citation type="journal article" date="2019" name="Sci. Rep.">
        <title>Orb-weaving spider Araneus ventricosus genome elucidates the spidroin gene catalogue.</title>
        <authorList>
            <person name="Kono N."/>
            <person name="Nakamura H."/>
            <person name="Ohtoshi R."/>
            <person name="Moran D.A.P."/>
            <person name="Shinohara A."/>
            <person name="Yoshida Y."/>
            <person name="Fujiwara M."/>
            <person name="Mori M."/>
            <person name="Tomita M."/>
            <person name="Arakawa K."/>
        </authorList>
    </citation>
    <scope>NUCLEOTIDE SEQUENCE [LARGE SCALE GENOMIC DNA]</scope>
</reference>
<dbReference type="AlphaFoldDB" id="A0A4Y2QBX3"/>
<evidence type="ECO:0008006" key="6">
    <source>
        <dbReference type="Google" id="ProtNLM"/>
    </source>
</evidence>
<sequence>MTLPVDTNSLASKRSANGEKRQPVKAVCLHVVVTGEMLLRQETFQVLEQMVVAGRLLHDNARPQAALLTPQLLKRFRWEVFNHPAYRPDLAPSDYHLFQHLKRFLTKQHFPSDDDVQTDSCRRLAGWLHSPELDLFDT</sequence>
<dbReference type="PANTHER" id="PTHR46060">
    <property type="entry name" value="MARINER MOS1 TRANSPOSASE-LIKE PROTEIN"/>
    <property type="match status" value="1"/>
</dbReference>
<proteinExistence type="predicted"/>
<name>A0A4Y2QBX3_ARAVE</name>
<dbReference type="EMBL" id="BGPR01013623">
    <property type="protein sequence ID" value="GBN61448.1"/>
    <property type="molecule type" value="Genomic_DNA"/>
</dbReference>
<protein>
    <recommendedName>
        <fullName evidence="6">Histone-lysine N-methyltransferase SETMAR</fullName>
    </recommendedName>
</protein>
<dbReference type="Gene3D" id="3.30.420.10">
    <property type="entry name" value="Ribonuclease H-like superfamily/Ribonuclease H"/>
    <property type="match status" value="1"/>
</dbReference>
<dbReference type="InterPro" id="IPR036397">
    <property type="entry name" value="RNaseH_sf"/>
</dbReference>
<dbReference type="PANTHER" id="PTHR46060:SF1">
    <property type="entry name" value="MARINER MOS1 TRANSPOSASE-LIKE PROTEIN"/>
    <property type="match status" value="1"/>
</dbReference>
<evidence type="ECO:0000313" key="3">
    <source>
        <dbReference type="EMBL" id="GBN61448.1"/>
    </source>
</evidence>
<dbReference type="EMBL" id="BGPR01013385">
    <property type="protein sequence ID" value="GBN60400.1"/>
    <property type="molecule type" value="Genomic_DNA"/>
</dbReference>
<comment type="caution">
    <text evidence="1">The sequence shown here is derived from an EMBL/GenBank/DDBJ whole genome shotgun (WGS) entry which is preliminary data.</text>
</comment>
<evidence type="ECO:0000313" key="2">
    <source>
        <dbReference type="EMBL" id="GBN60561.1"/>
    </source>
</evidence>
<evidence type="ECO:0000313" key="5">
    <source>
        <dbReference type="Proteomes" id="UP000499080"/>
    </source>
</evidence>
<evidence type="ECO:0000313" key="1">
    <source>
        <dbReference type="EMBL" id="GBN60400.1"/>
    </source>
</evidence>
<dbReference type="Proteomes" id="UP000499080">
    <property type="component" value="Unassembled WGS sequence"/>
</dbReference>
<accession>A0A4Y2QBX3</accession>
<gene>
    <name evidence="2" type="ORF">AVEN_123882_1</name>
    <name evidence="4" type="ORF">AVEN_201464_1</name>
    <name evidence="1" type="ORF">AVEN_258458_1</name>
    <name evidence="3" type="ORF">AVEN_29928_1</name>
</gene>
<organism evidence="1 5">
    <name type="scientific">Araneus ventricosus</name>
    <name type="common">Orbweaver spider</name>
    <name type="synonym">Epeira ventricosa</name>
    <dbReference type="NCBI Taxonomy" id="182803"/>
    <lineage>
        <taxon>Eukaryota</taxon>
        <taxon>Metazoa</taxon>
        <taxon>Ecdysozoa</taxon>
        <taxon>Arthropoda</taxon>
        <taxon>Chelicerata</taxon>
        <taxon>Arachnida</taxon>
        <taxon>Araneae</taxon>
        <taxon>Araneomorphae</taxon>
        <taxon>Entelegynae</taxon>
        <taxon>Araneoidea</taxon>
        <taxon>Araneidae</taxon>
        <taxon>Araneus</taxon>
    </lineage>
</organism>
<keyword evidence="5" id="KW-1185">Reference proteome</keyword>
<dbReference type="EMBL" id="BGPR01013638">
    <property type="protein sequence ID" value="GBN61524.1"/>
    <property type="molecule type" value="Genomic_DNA"/>
</dbReference>